<dbReference type="RefSeq" id="WP_259481628.1">
    <property type="nucleotide sequence ID" value="NZ_BAAAQY010000016.1"/>
</dbReference>
<reference evidence="3 4" key="1">
    <citation type="journal article" date="2019" name="Int. J. Syst. Evol. Microbiol.">
        <title>The Global Catalogue of Microorganisms (GCM) 10K type strain sequencing project: providing services to taxonomists for standard genome sequencing and annotation.</title>
        <authorList>
            <consortium name="The Broad Institute Genomics Platform"/>
            <consortium name="The Broad Institute Genome Sequencing Center for Infectious Disease"/>
            <person name="Wu L."/>
            <person name="Ma J."/>
        </authorList>
    </citation>
    <scope>NUCLEOTIDE SEQUENCE [LARGE SCALE GENOMIC DNA]</scope>
    <source>
        <strain evidence="3 4">JCM 16117</strain>
    </source>
</reference>
<dbReference type="Proteomes" id="UP001500929">
    <property type="component" value="Unassembled WGS sequence"/>
</dbReference>
<feature type="domain" description="Putative Flp pilus-assembly TadG-like N-terminal" evidence="2">
    <location>
        <begin position="17"/>
        <end position="63"/>
    </location>
</feature>
<keyword evidence="1" id="KW-1133">Transmembrane helix</keyword>
<dbReference type="Pfam" id="PF13400">
    <property type="entry name" value="Tad"/>
    <property type="match status" value="1"/>
</dbReference>
<evidence type="ECO:0000313" key="4">
    <source>
        <dbReference type="Proteomes" id="UP001500929"/>
    </source>
</evidence>
<evidence type="ECO:0000259" key="2">
    <source>
        <dbReference type="Pfam" id="PF13400"/>
    </source>
</evidence>
<feature type="transmembrane region" description="Helical" evidence="1">
    <location>
        <begin position="20"/>
        <end position="41"/>
    </location>
</feature>
<organism evidence="3 4">
    <name type="scientific">Herbiconiux moechotypicola</name>
    <dbReference type="NCBI Taxonomy" id="637393"/>
    <lineage>
        <taxon>Bacteria</taxon>
        <taxon>Bacillati</taxon>
        <taxon>Actinomycetota</taxon>
        <taxon>Actinomycetes</taxon>
        <taxon>Micrococcales</taxon>
        <taxon>Microbacteriaceae</taxon>
        <taxon>Herbiconiux</taxon>
    </lineage>
</organism>
<comment type="caution">
    <text evidence="3">The sequence shown here is derived from an EMBL/GenBank/DDBJ whole genome shotgun (WGS) entry which is preliminary data.</text>
</comment>
<proteinExistence type="predicted"/>
<sequence length="130" mass="12692">MADRHGGLLREVTRERGSGSVLAIAVLVVAATLAGTGFLLGSALAERQRLQGAADAAALAAADVLAGRVAGEPCGVAGEVASALEARLVDCHAVDTAGEAGAGGDVVVRLGARVADLVDLTVSARAGPRG</sequence>
<protein>
    <recommendedName>
        <fullName evidence="2">Putative Flp pilus-assembly TadG-like N-terminal domain-containing protein</fullName>
    </recommendedName>
</protein>
<keyword evidence="4" id="KW-1185">Reference proteome</keyword>
<dbReference type="InterPro" id="IPR028087">
    <property type="entry name" value="Tad_N"/>
</dbReference>
<keyword evidence="1" id="KW-0812">Transmembrane</keyword>
<name>A0ABN3E6P7_9MICO</name>
<dbReference type="NCBIfam" id="TIGR03816">
    <property type="entry name" value="tadE_like_DECH"/>
    <property type="match status" value="1"/>
</dbReference>
<dbReference type="InterPro" id="IPR021202">
    <property type="entry name" value="Rv3654c-like"/>
</dbReference>
<evidence type="ECO:0000313" key="3">
    <source>
        <dbReference type="EMBL" id="GAA2249776.1"/>
    </source>
</evidence>
<accession>A0ABN3E6P7</accession>
<keyword evidence="1" id="KW-0472">Membrane</keyword>
<dbReference type="EMBL" id="BAAAQY010000016">
    <property type="protein sequence ID" value="GAA2249776.1"/>
    <property type="molecule type" value="Genomic_DNA"/>
</dbReference>
<evidence type="ECO:0000256" key="1">
    <source>
        <dbReference type="SAM" id="Phobius"/>
    </source>
</evidence>
<gene>
    <name evidence="3" type="ORF">GCM10009851_39230</name>
</gene>